<reference evidence="4 5" key="1">
    <citation type="journal article" date="2016" name="Sci. Rep.">
        <title>The Dendrobium catenatum Lindl. genome sequence provides insights into polysaccharide synthase, floral development and adaptive evolution.</title>
        <authorList>
            <person name="Zhang G.Q."/>
            <person name="Xu Q."/>
            <person name="Bian C."/>
            <person name="Tsai W.C."/>
            <person name="Yeh C.M."/>
            <person name="Liu K.W."/>
            <person name="Yoshida K."/>
            <person name="Zhang L.S."/>
            <person name="Chang S.B."/>
            <person name="Chen F."/>
            <person name="Shi Y."/>
            <person name="Su Y.Y."/>
            <person name="Zhang Y.Q."/>
            <person name="Chen L.J."/>
            <person name="Yin Y."/>
            <person name="Lin M."/>
            <person name="Huang H."/>
            <person name="Deng H."/>
            <person name="Wang Z.W."/>
            <person name="Zhu S.L."/>
            <person name="Zhao X."/>
            <person name="Deng C."/>
            <person name="Niu S.C."/>
            <person name="Huang J."/>
            <person name="Wang M."/>
            <person name="Liu G.H."/>
            <person name="Yang H.J."/>
            <person name="Xiao X.J."/>
            <person name="Hsiao Y.Y."/>
            <person name="Wu W.L."/>
            <person name="Chen Y.Y."/>
            <person name="Mitsuda N."/>
            <person name="Ohme-Takagi M."/>
            <person name="Luo Y.B."/>
            <person name="Van de Peer Y."/>
            <person name="Liu Z.J."/>
        </authorList>
    </citation>
    <scope>NUCLEOTIDE SEQUENCE [LARGE SCALE GENOMIC DNA]</scope>
    <source>
        <tissue evidence="4">The whole plant</tissue>
    </source>
</reference>
<dbReference type="Gene3D" id="1.25.40.10">
    <property type="entry name" value="Tetratricopeptide repeat domain"/>
    <property type="match status" value="1"/>
</dbReference>
<organism evidence="4 5">
    <name type="scientific">Dendrobium catenatum</name>
    <dbReference type="NCBI Taxonomy" id="906689"/>
    <lineage>
        <taxon>Eukaryota</taxon>
        <taxon>Viridiplantae</taxon>
        <taxon>Streptophyta</taxon>
        <taxon>Embryophyta</taxon>
        <taxon>Tracheophyta</taxon>
        <taxon>Spermatophyta</taxon>
        <taxon>Magnoliopsida</taxon>
        <taxon>Liliopsida</taxon>
        <taxon>Asparagales</taxon>
        <taxon>Orchidaceae</taxon>
        <taxon>Epidendroideae</taxon>
        <taxon>Malaxideae</taxon>
        <taxon>Dendrobiinae</taxon>
        <taxon>Dendrobium</taxon>
    </lineage>
</organism>
<keyword evidence="2" id="KW-0677">Repeat</keyword>
<dbReference type="NCBIfam" id="TIGR00756">
    <property type="entry name" value="PPR"/>
    <property type="match status" value="1"/>
</dbReference>
<protein>
    <submittedName>
        <fullName evidence="4">Pentatricopeptide repeat-containing protein</fullName>
    </submittedName>
</protein>
<dbReference type="Proteomes" id="UP000233837">
    <property type="component" value="Unassembled WGS sequence"/>
</dbReference>
<evidence type="ECO:0000256" key="1">
    <source>
        <dbReference type="ARBA" id="ARBA00007626"/>
    </source>
</evidence>
<gene>
    <name evidence="4" type="ORF">MA16_Dca028241</name>
</gene>
<sequence length="276" mass="31368">MADMLAKELTPNVVTYGALISGWSDKGMINKAFDCYLQMTRKGLRPNLFICSTLVSCLYRQDKINEANSLLQKLVDFNIPSKYDFFQRSYNLDSNNLSVNKNTDFFHEVSISIEPNHVICNVAIAGICKSDGKKSETNCRNRSMLKVIHRMGTKSLVAHLYDQDKMMEIREKIIDDGGIVDETIICAEVLGETSSYIRGLGYGPKPIKKTKIARSNASSEREIELETSLKVIQEKYEEQSKIIKSQQKTIDWLKMIAEKMGMQPPNDDGKYLKYAH</sequence>
<proteinExistence type="inferred from homology"/>
<keyword evidence="5" id="KW-1185">Reference proteome</keyword>
<accession>A0A2I0V8K9</accession>
<evidence type="ECO:0000256" key="2">
    <source>
        <dbReference type="ARBA" id="ARBA00022737"/>
    </source>
</evidence>
<reference evidence="4 5" key="2">
    <citation type="journal article" date="2017" name="Nature">
        <title>The Apostasia genome and the evolution of orchids.</title>
        <authorList>
            <person name="Zhang G.Q."/>
            <person name="Liu K.W."/>
            <person name="Li Z."/>
            <person name="Lohaus R."/>
            <person name="Hsiao Y.Y."/>
            <person name="Niu S.C."/>
            <person name="Wang J.Y."/>
            <person name="Lin Y.C."/>
            <person name="Xu Q."/>
            <person name="Chen L.J."/>
            <person name="Yoshida K."/>
            <person name="Fujiwara S."/>
            <person name="Wang Z.W."/>
            <person name="Zhang Y.Q."/>
            <person name="Mitsuda N."/>
            <person name="Wang M."/>
            <person name="Liu G.H."/>
            <person name="Pecoraro L."/>
            <person name="Huang H.X."/>
            <person name="Xiao X.J."/>
            <person name="Lin M."/>
            <person name="Wu X.Y."/>
            <person name="Wu W.L."/>
            <person name="Chen Y.Y."/>
            <person name="Chang S.B."/>
            <person name="Sakamoto S."/>
            <person name="Ohme-Takagi M."/>
            <person name="Yagi M."/>
            <person name="Zeng S.J."/>
            <person name="Shen C.Y."/>
            <person name="Yeh C.M."/>
            <person name="Luo Y.B."/>
            <person name="Tsai W.C."/>
            <person name="Van de Peer Y."/>
            <person name="Liu Z.J."/>
        </authorList>
    </citation>
    <scope>NUCLEOTIDE SEQUENCE [LARGE SCALE GENOMIC DNA]</scope>
    <source>
        <tissue evidence="4">The whole plant</tissue>
    </source>
</reference>
<dbReference type="InterPro" id="IPR002885">
    <property type="entry name" value="PPR_rpt"/>
</dbReference>
<dbReference type="Pfam" id="PF13041">
    <property type="entry name" value="PPR_2"/>
    <property type="match status" value="1"/>
</dbReference>
<evidence type="ECO:0000313" key="5">
    <source>
        <dbReference type="Proteomes" id="UP000233837"/>
    </source>
</evidence>
<dbReference type="EMBL" id="KZ504069">
    <property type="protein sequence ID" value="PKU59744.1"/>
    <property type="molecule type" value="Genomic_DNA"/>
</dbReference>
<dbReference type="AlphaFoldDB" id="A0A2I0V8K9"/>
<comment type="similarity">
    <text evidence="1">Belongs to the PPR family. P subfamily.</text>
</comment>
<evidence type="ECO:0000256" key="3">
    <source>
        <dbReference type="PROSITE-ProRule" id="PRU00708"/>
    </source>
</evidence>
<dbReference type="PROSITE" id="PS51375">
    <property type="entry name" value="PPR"/>
    <property type="match status" value="1"/>
</dbReference>
<name>A0A2I0V8K9_9ASPA</name>
<dbReference type="PANTHER" id="PTHR47941">
    <property type="entry name" value="PENTATRICOPEPTIDE REPEAT-CONTAINING PROTEIN 3, MITOCHONDRIAL"/>
    <property type="match status" value="1"/>
</dbReference>
<evidence type="ECO:0000313" key="4">
    <source>
        <dbReference type="EMBL" id="PKU59744.1"/>
    </source>
</evidence>
<dbReference type="InterPro" id="IPR011990">
    <property type="entry name" value="TPR-like_helical_dom_sf"/>
</dbReference>
<feature type="repeat" description="PPR" evidence="3">
    <location>
        <begin position="12"/>
        <end position="46"/>
    </location>
</feature>
<dbReference type="Pfam" id="PF01535">
    <property type="entry name" value="PPR"/>
    <property type="match status" value="1"/>
</dbReference>